<keyword evidence="1" id="KW-0812">Transmembrane</keyword>
<dbReference type="OrthoDB" id="8607024at2"/>
<evidence type="ECO:0000313" key="2">
    <source>
        <dbReference type="EMBL" id="PSJ79581.1"/>
    </source>
</evidence>
<gene>
    <name evidence="2" type="ORF">C7N83_11335</name>
</gene>
<protein>
    <recommendedName>
        <fullName evidence="4">Yip1 domain-containing protein</fullName>
    </recommendedName>
</protein>
<keyword evidence="1" id="KW-0472">Membrane</keyword>
<evidence type="ECO:0000313" key="3">
    <source>
        <dbReference type="Proteomes" id="UP000241868"/>
    </source>
</evidence>
<comment type="caution">
    <text evidence="2">The sequence shown here is derived from an EMBL/GenBank/DDBJ whole genome shotgun (WGS) entry which is preliminary data.</text>
</comment>
<organism evidence="2 3">
    <name type="scientific">Neisseria iguanae</name>
    <dbReference type="NCBI Taxonomy" id="90242"/>
    <lineage>
        <taxon>Bacteria</taxon>
        <taxon>Pseudomonadati</taxon>
        <taxon>Pseudomonadota</taxon>
        <taxon>Betaproteobacteria</taxon>
        <taxon>Neisseriales</taxon>
        <taxon>Neisseriaceae</taxon>
        <taxon>Neisseria</taxon>
    </lineage>
</organism>
<name>A0A2P7TXZ3_9NEIS</name>
<dbReference type="Proteomes" id="UP000241868">
    <property type="component" value="Unassembled WGS sequence"/>
</dbReference>
<keyword evidence="1" id="KW-1133">Transmembrane helix</keyword>
<proteinExistence type="predicted"/>
<feature type="transmembrane region" description="Helical" evidence="1">
    <location>
        <begin position="115"/>
        <end position="134"/>
    </location>
</feature>
<evidence type="ECO:0008006" key="4">
    <source>
        <dbReference type="Google" id="ProtNLM"/>
    </source>
</evidence>
<reference evidence="2 3" key="1">
    <citation type="submission" date="2018-03" db="EMBL/GenBank/DDBJ databases">
        <title>Neisseria weixii sp. nov., isolated from the intestinal contents of Tibetan Plateau pika (Ochotona curzoniae) in Yushu, Qinghai Province, China.</title>
        <authorList>
            <person name="Gui Z."/>
        </authorList>
    </citation>
    <scope>NUCLEOTIDE SEQUENCE [LARGE SCALE GENOMIC DNA]</scope>
    <source>
        <strain evidence="2 3">ATCC 51483</strain>
    </source>
</reference>
<evidence type="ECO:0000256" key="1">
    <source>
        <dbReference type="SAM" id="Phobius"/>
    </source>
</evidence>
<sequence length="188" mass="21217">MLYQFLKDMLNILRLRYRAPMEYLYTLPVITAVLLLLGVINAASMSSLFGQHPAAIMFAVLLTVVKWLVLSRAMRAVIHYYGGAPRLPLWGFTLASEALGIPILALFYVPQLASVALFYQVWIFWVQAIGFMKMGNISGWKIMLGYALYLLGTLATGSVLLILFIQAGWMDADMLNQQLQTIMQLKEF</sequence>
<feature type="transmembrane region" description="Helical" evidence="1">
    <location>
        <begin position="23"/>
        <end position="43"/>
    </location>
</feature>
<accession>A0A2P7TXZ3</accession>
<keyword evidence="3" id="KW-1185">Reference proteome</keyword>
<feature type="transmembrane region" description="Helical" evidence="1">
    <location>
        <begin position="146"/>
        <end position="169"/>
    </location>
</feature>
<dbReference type="AlphaFoldDB" id="A0A2P7TXZ3"/>
<feature type="transmembrane region" description="Helical" evidence="1">
    <location>
        <begin position="49"/>
        <end position="69"/>
    </location>
</feature>
<dbReference type="EMBL" id="PXYY01000091">
    <property type="protein sequence ID" value="PSJ79581.1"/>
    <property type="molecule type" value="Genomic_DNA"/>
</dbReference>